<dbReference type="RefSeq" id="WP_186467831.1">
    <property type="nucleotide sequence ID" value="NZ_VITK01000022.1"/>
</dbReference>
<sequence length="57" mass="6447">MMKHGKAPKDIYVRSHLRWQNGQIVEVGSYLKGLTPKLSLRDSDLQLTFGFYHSGAA</sequence>
<dbReference type="AlphaFoldDB" id="A0A560CVW1"/>
<protein>
    <submittedName>
        <fullName evidence="1">Uncharacterized protein</fullName>
    </submittedName>
</protein>
<keyword evidence="2" id="KW-1185">Reference proteome</keyword>
<name>A0A560CVW1_9BRAD</name>
<dbReference type="Proteomes" id="UP000319949">
    <property type="component" value="Unassembled WGS sequence"/>
</dbReference>
<evidence type="ECO:0000313" key="1">
    <source>
        <dbReference type="EMBL" id="TWA88995.1"/>
    </source>
</evidence>
<evidence type="ECO:0000313" key="2">
    <source>
        <dbReference type="Proteomes" id="UP000319949"/>
    </source>
</evidence>
<reference evidence="1 2" key="1">
    <citation type="submission" date="2019-06" db="EMBL/GenBank/DDBJ databases">
        <title>Genomic Encyclopedia of Type Strains, Phase IV (KMG-V): Genome sequencing to study the core and pangenomes of soil and plant-associated prokaryotes.</title>
        <authorList>
            <person name="Whitman W."/>
        </authorList>
    </citation>
    <scope>NUCLEOTIDE SEQUENCE [LARGE SCALE GENOMIC DNA]</scope>
    <source>
        <strain evidence="1 2">BR 510</strain>
    </source>
</reference>
<accession>A0A560CVW1</accession>
<comment type="caution">
    <text evidence="1">The sequence shown here is derived from an EMBL/GenBank/DDBJ whole genome shotgun (WGS) entry which is preliminary data.</text>
</comment>
<gene>
    <name evidence="1" type="ORF">FBZ96_12211</name>
</gene>
<organism evidence="1 2">
    <name type="scientific">Bradyrhizobium stylosanthis</name>
    <dbReference type="NCBI Taxonomy" id="1803665"/>
    <lineage>
        <taxon>Bacteria</taxon>
        <taxon>Pseudomonadati</taxon>
        <taxon>Pseudomonadota</taxon>
        <taxon>Alphaproteobacteria</taxon>
        <taxon>Hyphomicrobiales</taxon>
        <taxon>Nitrobacteraceae</taxon>
        <taxon>Bradyrhizobium</taxon>
    </lineage>
</organism>
<dbReference type="EMBL" id="VITK01000022">
    <property type="protein sequence ID" value="TWA88995.1"/>
    <property type="molecule type" value="Genomic_DNA"/>
</dbReference>
<proteinExistence type="predicted"/>